<evidence type="ECO:0000313" key="4">
    <source>
        <dbReference type="Proteomes" id="UP000558488"/>
    </source>
</evidence>
<feature type="region of interest" description="Disordered" evidence="1">
    <location>
        <begin position="72"/>
        <end position="142"/>
    </location>
</feature>
<keyword evidence="4" id="KW-1185">Reference proteome</keyword>
<evidence type="ECO:0000256" key="2">
    <source>
        <dbReference type="SAM" id="Phobius"/>
    </source>
</evidence>
<accession>A0A7J7TA69</accession>
<keyword evidence="2" id="KW-1133">Transmembrane helix</keyword>
<proteinExistence type="predicted"/>
<evidence type="ECO:0000313" key="3">
    <source>
        <dbReference type="EMBL" id="KAF6297591.1"/>
    </source>
</evidence>
<gene>
    <name evidence="3" type="ORF">mPipKuh1_009676</name>
</gene>
<keyword evidence="2" id="KW-0812">Transmembrane</keyword>
<dbReference type="AlphaFoldDB" id="A0A7J7TA69"/>
<dbReference type="EMBL" id="JACAGB010000030">
    <property type="protein sequence ID" value="KAF6297591.1"/>
    <property type="molecule type" value="Genomic_DNA"/>
</dbReference>
<protein>
    <submittedName>
        <fullName evidence="3">Uncharacterized protein</fullName>
    </submittedName>
</protein>
<sequence length="167" mass="18096">MNSKRKALLIPVTPPPVFSRWETALCGGCFLFLPSGASPPSRQDALWLLVSFFLFFFLSFFNDYILRHIKDSSEGGRGGRGPAALPPRFAPRGGGTILSGPERLRAARQGAFPNPGPGAVPGQKQKGRHPHPRASELSSLRRSRPAVALDTVYPNGSSWVAFPPLCM</sequence>
<evidence type="ECO:0000256" key="1">
    <source>
        <dbReference type="SAM" id="MobiDB-lite"/>
    </source>
</evidence>
<name>A0A7J7TA69_PIPKU</name>
<comment type="caution">
    <text evidence="3">The sequence shown here is derived from an EMBL/GenBank/DDBJ whole genome shotgun (WGS) entry which is preliminary data.</text>
</comment>
<keyword evidence="2" id="KW-0472">Membrane</keyword>
<dbReference type="Proteomes" id="UP000558488">
    <property type="component" value="Unassembled WGS sequence"/>
</dbReference>
<organism evidence="3 4">
    <name type="scientific">Pipistrellus kuhlii</name>
    <name type="common">Kuhl's pipistrelle</name>
    <dbReference type="NCBI Taxonomy" id="59472"/>
    <lineage>
        <taxon>Eukaryota</taxon>
        <taxon>Metazoa</taxon>
        <taxon>Chordata</taxon>
        <taxon>Craniata</taxon>
        <taxon>Vertebrata</taxon>
        <taxon>Euteleostomi</taxon>
        <taxon>Mammalia</taxon>
        <taxon>Eutheria</taxon>
        <taxon>Laurasiatheria</taxon>
        <taxon>Chiroptera</taxon>
        <taxon>Yangochiroptera</taxon>
        <taxon>Vespertilionidae</taxon>
        <taxon>Pipistrellus</taxon>
    </lineage>
</organism>
<feature type="transmembrane region" description="Helical" evidence="2">
    <location>
        <begin position="47"/>
        <end position="66"/>
    </location>
</feature>
<reference evidence="3 4" key="1">
    <citation type="journal article" date="2020" name="Nature">
        <title>Six reference-quality genomes reveal evolution of bat adaptations.</title>
        <authorList>
            <person name="Jebb D."/>
            <person name="Huang Z."/>
            <person name="Pippel M."/>
            <person name="Hughes G.M."/>
            <person name="Lavrichenko K."/>
            <person name="Devanna P."/>
            <person name="Winkler S."/>
            <person name="Jermiin L.S."/>
            <person name="Skirmuntt E.C."/>
            <person name="Katzourakis A."/>
            <person name="Burkitt-Gray L."/>
            <person name="Ray D.A."/>
            <person name="Sullivan K.A.M."/>
            <person name="Roscito J.G."/>
            <person name="Kirilenko B.M."/>
            <person name="Davalos L.M."/>
            <person name="Corthals A.P."/>
            <person name="Power M.L."/>
            <person name="Jones G."/>
            <person name="Ransome R.D."/>
            <person name="Dechmann D.K.N."/>
            <person name="Locatelli A.G."/>
            <person name="Puechmaille S.J."/>
            <person name="Fedrigo O."/>
            <person name="Jarvis E.D."/>
            <person name="Hiller M."/>
            <person name="Vernes S.C."/>
            <person name="Myers E.W."/>
            <person name="Teeling E.C."/>
        </authorList>
    </citation>
    <scope>NUCLEOTIDE SEQUENCE [LARGE SCALE GENOMIC DNA]</scope>
    <source>
        <strain evidence="3">MPipKuh1</strain>
        <tissue evidence="3">Flight muscle</tissue>
    </source>
</reference>